<dbReference type="Proteomes" id="UP000290433">
    <property type="component" value="Unassembled WGS sequence"/>
</dbReference>
<dbReference type="AlphaFoldDB" id="A0A444W2I3"/>
<sequence>MKTENESNANENQIIESIARLVSDIGFDGEYKNHPEYLTEIFEHLLETESGDSRSLRIKMLSCIRTSKMLAKALEPFSDEEVQKACVKMIKA</sequence>
<name>A0A444W2I3_9FLAO</name>
<proteinExistence type="predicted"/>
<dbReference type="OrthoDB" id="1370770at2"/>
<evidence type="ECO:0000313" key="2">
    <source>
        <dbReference type="Proteomes" id="UP000290433"/>
    </source>
</evidence>
<gene>
    <name evidence="1" type="ORF">NU08_0759</name>
</gene>
<evidence type="ECO:0000313" key="1">
    <source>
        <dbReference type="EMBL" id="RYJ40003.1"/>
    </source>
</evidence>
<accession>A0A444W2I3</accession>
<reference evidence="1 2" key="1">
    <citation type="submission" date="2014-12" db="EMBL/GenBank/DDBJ databases">
        <title>Genome sequence of Flavobacterium anhuiense RCM74.</title>
        <authorList>
            <person name="Kim J.F."/>
            <person name="Song J.Y."/>
            <person name="Kwak M.-J."/>
            <person name="Lee S.-W."/>
        </authorList>
    </citation>
    <scope>NUCLEOTIDE SEQUENCE [LARGE SCALE GENOMIC DNA]</scope>
    <source>
        <strain evidence="1 2">RCM74</strain>
    </source>
</reference>
<protein>
    <submittedName>
        <fullName evidence="1">Uncharacterized protein</fullName>
    </submittedName>
</protein>
<dbReference type="EMBL" id="JUIV01000002">
    <property type="protein sequence ID" value="RYJ40003.1"/>
    <property type="molecule type" value="Genomic_DNA"/>
</dbReference>
<comment type="caution">
    <text evidence="1">The sequence shown here is derived from an EMBL/GenBank/DDBJ whole genome shotgun (WGS) entry which is preliminary data.</text>
</comment>
<organism evidence="1 2">
    <name type="scientific">Flavobacterium anhuiense</name>
    <dbReference type="NCBI Taxonomy" id="459526"/>
    <lineage>
        <taxon>Bacteria</taxon>
        <taxon>Pseudomonadati</taxon>
        <taxon>Bacteroidota</taxon>
        <taxon>Flavobacteriia</taxon>
        <taxon>Flavobacteriales</taxon>
        <taxon>Flavobacteriaceae</taxon>
        <taxon>Flavobacterium</taxon>
    </lineage>
</organism>
<dbReference type="RefSeq" id="WP_129745905.1">
    <property type="nucleotide sequence ID" value="NZ_JUIV01000002.1"/>
</dbReference>